<name>A0A6M0JUI0_9GAMM</name>
<dbReference type="Proteomes" id="UP000483379">
    <property type="component" value="Unassembled WGS sequence"/>
</dbReference>
<dbReference type="SUPFAM" id="SSF53850">
    <property type="entry name" value="Periplasmic binding protein-like II"/>
    <property type="match status" value="1"/>
</dbReference>
<dbReference type="EMBL" id="JAAIJQ010000003">
    <property type="protein sequence ID" value="NEV60571.1"/>
    <property type="molecule type" value="Genomic_DNA"/>
</dbReference>
<dbReference type="RefSeq" id="WP_164450619.1">
    <property type="nucleotide sequence ID" value="NZ_JAAIJQ010000003.1"/>
</dbReference>
<keyword evidence="6" id="KW-1185">Reference proteome</keyword>
<evidence type="ECO:0000313" key="5">
    <source>
        <dbReference type="EMBL" id="NEV60571.1"/>
    </source>
</evidence>
<feature type="chain" id="PRO_5026936083" evidence="3">
    <location>
        <begin position="26"/>
        <end position="297"/>
    </location>
</feature>
<dbReference type="InterPro" id="IPR001638">
    <property type="entry name" value="Solute-binding_3/MltF_N"/>
</dbReference>
<evidence type="ECO:0000256" key="3">
    <source>
        <dbReference type="SAM" id="SignalP"/>
    </source>
</evidence>
<proteinExistence type="inferred from homology"/>
<dbReference type="Gene3D" id="3.40.190.10">
    <property type="entry name" value="Periplasmic binding protein-like II"/>
    <property type="match status" value="2"/>
</dbReference>
<evidence type="ECO:0000259" key="4">
    <source>
        <dbReference type="SMART" id="SM00062"/>
    </source>
</evidence>
<feature type="signal peptide" evidence="3">
    <location>
        <begin position="1"/>
        <end position="25"/>
    </location>
</feature>
<dbReference type="SMART" id="SM00062">
    <property type="entry name" value="PBPb"/>
    <property type="match status" value="1"/>
</dbReference>
<evidence type="ECO:0000256" key="2">
    <source>
        <dbReference type="ARBA" id="ARBA00022729"/>
    </source>
</evidence>
<organism evidence="5 6">
    <name type="scientific">Thiorhodococcus minor</name>
    <dbReference type="NCBI Taxonomy" id="57489"/>
    <lineage>
        <taxon>Bacteria</taxon>
        <taxon>Pseudomonadati</taxon>
        <taxon>Pseudomonadota</taxon>
        <taxon>Gammaproteobacteria</taxon>
        <taxon>Chromatiales</taxon>
        <taxon>Chromatiaceae</taxon>
        <taxon>Thiorhodococcus</taxon>
    </lineage>
</organism>
<dbReference type="Pfam" id="PF00497">
    <property type="entry name" value="SBP_bac_3"/>
    <property type="match status" value="1"/>
</dbReference>
<reference evidence="5 6" key="1">
    <citation type="submission" date="2020-02" db="EMBL/GenBank/DDBJ databases">
        <title>Genome sequences of Thiorhodococcus mannitoliphagus and Thiorhodococcus minor, purple sulfur photosynthetic bacteria in the gammaproteobacterial family, Chromatiaceae.</title>
        <authorList>
            <person name="Aviles F.A."/>
            <person name="Meyer T.E."/>
            <person name="Kyndt J.A."/>
        </authorList>
    </citation>
    <scope>NUCLEOTIDE SEQUENCE [LARGE SCALE GENOMIC DNA]</scope>
    <source>
        <strain evidence="5 6">DSM 11518</strain>
    </source>
</reference>
<accession>A0A6M0JUI0</accession>
<protein>
    <submittedName>
        <fullName evidence="5">Transporter substrate-binding domain-containing protein</fullName>
    </submittedName>
</protein>
<evidence type="ECO:0000313" key="6">
    <source>
        <dbReference type="Proteomes" id="UP000483379"/>
    </source>
</evidence>
<evidence type="ECO:0000256" key="1">
    <source>
        <dbReference type="ARBA" id="ARBA00010333"/>
    </source>
</evidence>
<dbReference type="PANTHER" id="PTHR35936:SF17">
    <property type="entry name" value="ARGININE-BINDING EXTRACELLULAR PROTEIN ARTP"/>
    <property type="match status" value="1"/>
</dbReference>
<sequence length="297" mass="33024">MTSNRLRSLLLLFVPLALMSLPLAAADLPEIKARGELRHLGIRYANFVTGAGDGFDAELAQGFARHLGVDYKLIYSDFYSVIRDLLGKDVLRSGDSVRLEGDYPVKGDMIATGFTVLPWREQILLYSEPTFPSQVMLIARADSPIQPIAGSDDLSADIRETKALIGKQSLLVMERTCLDPANYGLKGRDLELRAYTKSTNINEMVPALLQLDADLSLLDVPDLILDMQKWAGAFKVIGPISEEQVLAAAFPKDAPQLRDAFNAYLRKIKEDGAYDRLVSKYYPGVQRYFPAFFAKQD</sequence>
<keyword evidence="2 3" id="KW-0732">Signal</keyword>
<dbReference type="PANTHER" id="PTHR35936">
    <property type="entry name" value="MEMBRANE-BOUND LYTIC MUREIN TRANSGLYCOSYLASE F"/>
    <property type="match status" value="1"/>
</dbReference>
<dbReference type="AlphaFoldDB" id="A0A6M0JUI0"/>
<feature type="domain" description="Solute-binding protein family 3/N-terminal" evidence="4">
    <location>
        <begin position="46"/>
        <end position="285"/>
    </location>
</feature>
<comment type="similarity">
    <text evidence="1">Belongs to the bacterial solute-binding protein 3 family.</text>
</comment>
<gene>
    <name evidence="5" type="ORF">G3446_01465</name>
</gene>
<comment type="caution">
    <text evidence="5">The sequence shown here is derived from an EMBL/GenBank/DDBJ whole genome shotgun (WGS) entry which is preliminary data.</text>
</comment>